<evidence type="ECO:0000256" key="2">
    <source>
        <dbReference type="ARBA" id="ARBA00009977"/>
    </source>
</evidence>
<evidence type="ECO:0000313" key="10">
    <source>
        <dbReference type="EMBL" id="MED6148513.1"/>
    </source>
</evidence>
<feature type="transmembrane region" description="Helical" evidence="9">
    <location>
        <begin position="33"/>
        <end position="56"/>
    </location>
</feature>
<comment type="subcellular location">
    <subcellularLocation>
        <location evidence="1">Membrane</location>
        <topology evidence="1">Single-pass membrane protein</topology>
    </subcellularLocation>
</comment>
<proteinExistence type="inferred from homology"/>
<evidence type="ECO:0000256" key="4">
    <source>
        <dbReference type="ARBA" id="ARBA00022692"/>
    </source>
</evidence>
<keyword evidence="4 9" id="KW-0812">Transmembrane</keyword>
<evidence type="ECO:0000256" key="6">
    <source>
        <dbReference type="ARBA" id="ARBA00022989"/>
    </source>
</evidence>
<evidence type="ECO:0000256" key="5">
    <source>
        <dbReference type="ARBA" id="ARBA00022970"/>
    </source>
</evidence>
<sequence>MRTPPPSSSSNSTTLVDPPSSADLRNFHSPIPYLFGGLALMLALIAVSLLILACSFRNRYSSSSSGVEENNNDKPTRMVVDLEPKIAVIMAGETNPTYLAKPVILSVTASASASATTTTTTAVTANHLEKQTPSK</sequence>
<keyword evidence="11" id="KW-1185">Reference proteome</keyword>
<dbReference type="Proteomes" id="UP001341840">
    <property type="component" value="Unassembled WGS sequence"/>
</dbReference>
<keyword evidence="3" id="KW-0813">Transport</keyword>
<organism evidence="10 11">
    <name type="scientific">Stylosanthes scabra</name>
    <dbReference type="NCBI Taxonomy" id="79078"/>
    <lineage>
        <taxon>Eukaryota</taxon>
        <taxon>Viridiplantae</taxon>
        <taxon>Streptophyta</taxon>
        <taxon>Embryophyta</taxon>
        <taxon>Tracheophyta</taxon>
        <taxon>Spermatophyta</taxon>
        <taxon>Magnoliopsida</taxon>
        <taxon>eudicotyledons</taxon>
        <taxon>Gunneridae</taxon>
        <taxon>Pentapetalae</taxon>
        <taxon>rosids</taxon>
        <taxon>fabids</taxon>
        <taxon>Fabales</taxon>
        <taxon>Fabaceae</taxon>
        <taxon>Papilionoideae</taxon>
        <taxon>50 kb inversion clade</taxon>
        <taxon>dalbergioids sensu lato</taxon>
        <taxon>Dalbergieae</taxon>
        <taxon>Pterocarpus clade</taxon>
        <taxon>Stylosanthes</taxon>
    </lineage>
</organism>
<evidence type="ECO:0000256" key="8">
    <source>
        <dbReference type="SAM" id="MobiDB-lite"/>
    </source>
</evidence>
<dbReference type="PANTHER" id="PTHR33228:SF80">
    <property type="entry name" value="PROTEIN, PUTATIVE-RELATED"/>
    <property type="match status" value="1"/>
</dbReference>
<evidence type="ECO:0000256" key="3">
    <source>
        <dbReference type="ARBA" id="ARBA00022448"/>
    </source>
</evidence>
<dbReference type="InterPro" id="IPR040359">
    <property type="entry name" value="GDU"/>
</dbReference>
<evidence type="ECO:0000313" key="11">
    <source>
        <dbReference type="Proteomes" id="UP001341840"/>
    </source>
</evidence>
<gene>
    <name evidence="10" type="ORF">PIB30_053878</name>
</gene>
<reference evidence="10 11" key="1">
    <citation type="journal article" date="2023" name="Plants (Basel)">
        <title>Bridging the Gap: Combining Genomics and Transcriptomics Approaches to Understand Stylosanthes scabra, an Orphan Legume from the Brazilian Caatinga.</title>
        <authorList>
            <person name="Ferreira-Neto J.R.C."/>
            <person name="da Silva M.D."/>
            <person name="Binneck E."/>
            <person name="de Melo N.F."/>
            <person name="da Silva R.H."/>
            <person name="de Melo A.L.T.M."/>
            <person name="Pandolfi V."/>
            <person name="Bustamante F.O."/>
            <person name="Brasileiro-Vidal A.C."/>
            <person name="Benko-Iseppon A.M."/>
        </authorList>
    </citation>
    <scope>NUCLEOTIDE SEQUENCE [LARGE SCALE GENOMIC DNA]</scope>
    <source>
        <tissue evidence="10">Leaves</tissue>
    </source>
</reference>
<accession>A0ABU6TKQ7</accession>
<comment type="caution">
    <text evidence="10">The sequence shown here is derived from an EMBL/GenBank/DDBJ whole genome shotgun (WGS) entry which is preliminary data.</text>
</comment>
<keyword evidence="7 9" id="KW-0472">Membrane</keyword>
<evidence type="ECO:0000256" key="9">
    <source>
        <dbReference type="SAM" id="Phobius"/>
    </source>
</evidence>
<keyword evidence="6 9" id="KW-1133">Transmembrane helix</keyword>
<evidence type="ECO:0000256" key="7">
    <source>
        <dbReference type="ARBA" id="ARBA00023136"/>
    </source>
</evidence>
<protein>
    <submittedName>
        <fullName evidence="10">Uncharacterized protein</fullName>
    </submittedName>
</protein>
<comment type="similarity">
    <text evidence="2">Belongs to the GLUTAMINE DUMPER 1 (TC 9.B.60) family.</text>
</comment>
<dbReference type="PANTHER" id="PTHR33228">
    <property type="entry name" value="PROTEIN GLUTAMINE DUMPER 4-RELATED"/>
    <property type="match status" value="1"/>
</dbReference>
<keyword evidence="5" id="KW-0029">Amino-acid transport</keyword>
<evidence type="ECO:0000256" key="1">
    <source>
        <dbReference type="ARBA" id="ARBA00004167"/>
    </source>
</evidence>
<feature type="region of interest" description="Disordered" evidence="8">
    <location>
        <begin position="1"/>
        <end position="20"/>
    </location>
</feature>
<dbReference type="EMBL" id="JASCZI010091026">
    <property type="protein sequence ID" value="MED6148513.1"/>
    <property type="molecule type" value="Genomic_DNA"/>
</dbReference>
<name>A0ABU6TKQ7_9FABA</name>